<dbReference type="Pfam" id="PF09152">
    <property type="entry name" value="DUF1937"/>
    <property type="match status" value="1"/>
</dbReference>
<organism evidence="2">
    <name type="scientific">viral metagenome</name>
    <dbReference type="NCBI Taxonomy" id="1070528"/>
    <lineage>
        <taxon>unclassified sequences</taxon>
        <taxon>metagenomes</taxon>
        <taxon>organismal metagenomes</taxon>
    </lineage>
</organism>
<protein>
    <recommendedName>
        <fullName evidence="1">DUF1937 domain-containing protein</fullName>
    </recommendedName>
</protein>
<proteinExistence type="predicted"/>
<evidence type="ECO:0000259" key="1">
    <source>
        <dbReference type="Pfam" id="PF09152"/>
    </source>
</evidence>
<dbReference type="EMBL" id="MT141884">
    <property type="protein sequence ID" value="QJA71587.1"/>
    <property type="molecule type" value="Genomic_DNA"/>
</dbReference>
<dbReference type="Gene3D" id="3.40.50.10400">
    <property type="entry name" value="Hypothetical protein PA1492"/>
    <property type="match status" value="1"/>
</dbReference>
<reference evidence="2" key="1">
    <citation type="submission" date="2020-03" db="EMBL/GenBank/DDBJ databases">
        <title>The deep terrestrial virosphere.</title>
        <authorList>
            <person name="Holmfeldt K."/>
            <person name="Nilsson E."/>
            <person name="Simone D."/>
            <person name="Lopez-Fernandez M."/>
            <person name="Wu X."/>
            <person name="de Brujin I."/>
            <person name="Lundin D."/>
            <person name="Andersson A."/>
            <person name="Bertilsson S."/>
            <person name="Dopson M."/>
        </authorList>
    </citation>
    <scope>NUCLEOTIDE SEQUENCE</scope>
    <source>
        <strain evidence="2">MM415A03128</strain>
    </source>
</reference>
<accession>A0A6M3JS59</accession>
<name>A0A6M3JS59_9ZZZZ</name>
<evidence type="ECO:0000313" key="2">
    <source>
        <dbReference type="EMBL" id="QJA71587.1"/>
    </source>
</evidence>
<dbReference type="SUPFAM" id="SSF52309">
    <property type="entry name" value="N-(deoxy)ribosyltransferase-like"/>
    <property type="match status" value="1"/>
</dbReference>
<gene>
    <name evidence="2" type="ORF">MM415A03128_0003</name>
</gene>
<feature type="domain" description="DUF1937" evidence="1">
    <location>
        <begin position="6"/>
        <end position="98"/>
    </location>
</feature>
<dbReference type="AlphaFoldDB" id="A0A6M3JS59"/>
<sequence length="127" mass="14392">MTRKPRIYLAVPYTHPNPAWREFRVLAANLAAATLMRAGFVVFSPISHSVSIHDCMNGTNALLDFWLEQDKPFLQACDATVILTLPGWRNSKGVSAEWTLSHIVAHISLEEVYNEDFTELKQILTQH</sequence>
<dbReference type="InterPro" id="IPR015235">
    <property type="entry name" value="DUF1937"/>
</dbReference>